<comment type="caution">
    <text evidence="2">The sequence shown here is derived from an EMBL/GenBank/DDBJ whole genome shotgun (WGS) entry which is preliminary data.</text>
</comment>
<dbReference type="EMBL" id="JBFTWV010000002">
    <property type="protein sequence ID" value="KAL2800897.1"/>
    <property type="molecule type" value="Genomic_DNA"/>
</dbReference>
<dbReference type="Proteomes" id="UP001610563">
    <property type="component" value="Unassembled WGS sequence"/>
</dbReference>
<keyword evidence="3" id="KW-1185">Reference proteome</keyword>
<name>A0ABR4GPM9_9EURO</name>
<evidence type="ECO:0000256" key="1">
    <source>
        <dbReference type="SAM" id="MobiDB-lite"/>
    </source>
</evidence>
<feature type="region of interest" description="Disordered" evidence="1">
    <location>
        <begin position="103"/>
        <end position="149"/>
    </location>
</feature>
<accession>A0ABR4GPM9</accession>
<organism evidence="2 3">
    <name type="scientific">Aspergillus keveii</name>
    <dbReference type="NCBI Taxonomy" id="714993"/>
    <lineage>
        <taxon>Eukaryota</taxon>
        <taxon>Fungi</taxon>
        <taxon>Dikarya</taxon>
        <taxon>Ascomycota</taxon>
        <taxon>Pezizomycotina</taxon>
        <taxon>Eurotiomycetes</taxon>
        <taxon>Eurotiomycetidae</taxon>
        <taxon>Eurotiales</taxon>
        <taxon>Aspergillaceae</taxon>
        <taxon>Aspergillus</taxon>
        <taxon>Aspergillus subgen. Nidulantes</taxon>
    </lineage>
</organism>
<gene>
    <name evidence="2" type="ORF">BJX66DRAFT_290360</name>
</gene>
<evidence type="ECO:0000313" key="3">
    <source>
        <dbReference type="Proteomes" id="UP001610563"/>
    </source>
</evidence>
<protein>
    <recommendedName>
        <fullName evidence="4">Prefoldin subunit</fullName>
    </recommendedName>
</protein>
<proteinExistence type="predicted"/>
<feature type="compositionally biased region" description="Basic and acidic residues" evidence="1">
    <location>
        <begin position="103"/>
        <end position="119"/>
    </location>
</feature>
<reference evidence="2 3" key="1">
    <citation type="submission" date="2024-07" db="EMBL/GenBank/DDBJ databases">
        <title>Section-level genome sequencing and comparative genomics of Aspergillus sections Usti and Cavernicolus.</title>
        <authorList>
            <consortium name="Lawrence Berkeley National Laboratory"/>
            <person name="Nybo J.L."/>
            <person name="Vesth T.C."/>
            <person name="Theobald S."/>
            <person name="Frisvad J.C."/>
            <person name="Larsen T.O."/>
            <person name="Kjaerboelling I."/>
            <person name="Rothschild-Mancinelli K."/>
            <person name="Lyhne E.K."/>
            <person name="Kogle M.E."/>
            <person name="Barry K."/>
            <person name="Clum A."/>
            <person name="Na H."/>
            <person name="Ledsgaard L."/>
            <person name="Lin J."/>
            <person name="Lipzen A."/>
            <person name="Kuo A."/>
            <person name="Riley R."/>
            <person name="Mondo S."/>
            <person name="Labutti K."/>
            <person name="Haridas S."/>
            <person name="Pangalinan J."/>
            <person name="Salamov A.A."/>
            <person name="Simmons B.A."/>
            <person name="Magnuson J.K."/>
            <person name="Chen J."/>
            <person name="Drula E."/>
            <person name="Henrissat B."/>
            <person name="Wiebenga A."/>
            <person name="Lubbers R.J."/>
            <person name="Gomes A.C."/>
            <person name="Makela M.R."/>
            <person name="Stajich J."/>
            <person name="Grigoriev I.V."/>
            <person name="Mortensen U.H."/>
            <person name="De Vries R.P."/>
            <person name="Baker S.E."/>
            <person name="Andersen M.R."/>
        </authorList>
    </citation>
    <scope>NUCLEOTIDE SEQUENCE [LARGE SCALE GENOMIC DNA]</scope>
    <source>
        <strain evidence="2 3">CBS 209.92</strain>
    </source>
</reference>
<sequence length="1082" mass="121595">MSSAWNHASNRPMVSSLRAAHLSSRSLRKGCSYSTSFRPIYTAFIDSPTAAVLSPSSPNHPGSNIHGDTSSCEFWCSSRLVQPGLNRHFNPVPDVLEPRGLIAEKRQSNRNPPHRETNSARRTHGASQQNRLDARGGKAAQTSHHEPSPSEYLIDTIQNLVLSPNNGYGNHWILSGKTRRPLNAPLTPEQRLAFRKTKNRSLQNILADYIQKFYPVLQKENDVRPCAVAELSSAMQRMPGRENVEYLAAREYDVKDLMAWAWVLMSDDTYQATLRILLLEADQAVNRNKPKQLPTFIPLMLLRQELDLKTFRLLLLYCLHTIIGQPVPPLNLPPGAESNAAASLQTNERANAGSSIDTSTCSILIVRLLSQARRLWPEAQLSITQGFAFYLRNHKSAGNSFVTEKLNMCLRLISLPSGPRPFISAPVRQQAQFELLKAMADRTPALPVTRRGYQGLTAVQLAHKKTAAEREFAKLKTPAWPPWKEERSGMDTTKGIEGMKSRAMRVMSQMKEAGYSPSLWENVTSVLAGWDTDNSPTIQTRTLGRPPEALRGRTGNENHHALWEARIRSTRTVREAWACFMAYESRRLPPHSAVYAAMGEKLVLQRRTKKQLSQMNNALPGDGPEVFPEPASARDWIYTPSEPPTIRQFLERMLSQGIRPSGRFLASLLHHAPTFAVGLDCLNCSDLSNNQLAALFSLEIPKNNAEYKKALDDLPEYLVSAFARFLCRFSVVSELPLKSDTSIAIAEAFPILSGQWARAHPHTPTLYSFTDQQRRPNKIWYIRLRSHAINLLRRRNSRNSQNPQGWVQLLGGLHQTRILGDPYGLSRHTQMILAWHEILEVLKWMQERDVTIGPEGFQVICESFSSAVMAGVREPEALERALDILISMGQLNQELPLPTLEDLVNYGLTTLKDQFDHLVLLDPGTHSIVEALAASLDRSTDSQVTVPSLTQVPSPTVLHAFVRSLGHVEDSDGILSLLRWMSRHAMTLKQTSDEHMNGDVVMRRTIVALRMFLEGYWGKRRSPPEAYDPDLAVTPTDVVPTFSDPILQEAYDIVTATEIWGPWPSDEEVWEYLEHGKKFGSL</sequence>
<evidence type="ECO:0008006" key="4">
    <source>
        <dbReference type="Google" id="ProtNLM"/>
    </source>
</evidence>
<evidence type="ECO:0000313" key="2">
    <source>
        <dbReference type="EMBL" id="KAL2800897.1"/>
    </source>
</evidence>